<feature type="domain" description="Methyltransferase type 11" evidence="1">
    <location>
        <begin position="37"/>
        <end position="132"/>
    </location>
</feature>
<dbReference type="SUPFAM" id="SSF53335">
    <property type="entry name" value="S-adenosyl-L-methionine-dependent methyltransferases"/>
    <property type="match status" value="1"/>
</dbReference>
<evidence type="ECO:0000313" key="3">
    <source>
        <dbReference type="Proteomes" id="UP001596087"/>
    </source>
</evidence>
<dbReference type="Pfam" id="PF08241">
    <property type="entry name" value="Methyltransf_11"/>
    <property type="match status" value="1"/>
</dbReference>
<dbReference type="InterPro" id="IPR029063">
    <property type="entry name" value="SAM-dependent_MTases_sf"/>
</dbReference>
<proteinExistence type="predicted"/>
<reference evidence="3" key="1">
    <citation type="journal article" date="2019" name="Int. J. Syst. Evol. Microbiol.">
        <title>The Global Catalogue of Microorganisms (GCM) 10K type strain sequencing project: providing services to taxonomists for standard genome sequencing and annotation.</title>
        <authorList>
            <consortium name="The Broad Institute Genomics Platform"/>
            <consortium name="The Broad Institute Genome Sequencing Center for Infectious Disease"/>
            <person name="Wu L."/>
            <person name="Ma J."/>
        </authorList>
    </citation>
    <scope>NUCLEOTIDE SEQUENCE [LARGE SCALE GENOMIC DNA]</scope>
    <source>
        <strain evidence="3">DFY41</strain>
    </source>
</reference>
<dbReference type="PANTHER" id="PTHR43591">
    <property type="entry name" value="METHYLTRANSFERASE"/>
    <property type="match status" value="1"/>
</dbReference>
<dbReference type="CDD" id="cd02440">
    <property type="entry name" value="AdoMet_MTases"/>
    <property type="match status" value="1"/>
</dbReference>
<evidence type="ECO:0000313" key="2">
    <source>
        <dbReference type="EMBL" id="MFC5175102.1"/>
    </source>
</evidence>
<dbReference type="RefSeq" id="WP_378586381.1">
    <property type="nucleotide sequence ID" value="NZ_JBHSKD010000002.1"/>
</dbReference>
<keyword evidence="2" id="KW-0808">Transferase</keyword>
<dbReference type="Proteomes" id="UP001596087">
    <property type="component" value="Unassembled WGS sequence"/>
</dbReference>
<evidence type="ECO:0000259" key="1">
    <source>
        <dbReference type="Pfam" id="PF08241"/>
    </source>
</evidence>
<dbReference type="GO" id="GO:0032259">
    <property type="term" value="P:methylation"/>
    <property type="evidence" value="ECO:0007669"/>
    <property type="project" value="UniProtKB-KW"/>
</dbReference>
<protein>
    <submittedName>
        <fullName evidence="2">Class I SAM-dependent methyltransferase</fullName>
    </submittedName>
</protein>
<comment type="caution">
    <text evidence="2">The sequence shown here is derived from an EMBL/GenBank/DDBJ whole genome shotgun (WGS) entry which is preliminary data.</text>
</comment>
<dbReference type="GO" id="GO:0008168">
    <property type="term" value="F:methyltransferase activity"/>
    <property type="evidence" value="ECO:0007669"/>
    <property type="project" value="UniProtKB-KW"/>
</dbReference>
<dbReference type="Gene3D" id="3.40.50.150">
    <property type="entry name" value="Vaccinia Virus protein VP39"/>
    <property type="match status" value="1"/>
</dbReference>
<dbReference type="PANTHER" id="PTHR43591:SF24">
    <property type="entry name" value="2-METHOXY-6-POLYPRENYL-1,4-BENZOQUINOL METHYLASE, MITOCHONDRIAL"/>
    <property type="match status" value="1"/>
</dbReference>
<dbReference type="InterPro" id="IPR013216">
    <property type="entry name" value="Methyltransf_11"/>
</dbReference>
<name>A0ABW0BDR0_9ACTN</name>
<sequence>MSAVEAAFCRSALWRWFAWRGVLPWALRGDELAGDVLEIGAGSGAMAAGIVESFPEVRLVVTDLDKVMVDSARDRFQGRGSVEVGVADVTSLPFEASSFDAVTSFLMLHHVIDWTDALTECARVLRPGGALVGYDLTDTRAARLLHRLDGSPHRIVAAAELRAGLARVGLAEVDVRSSLAGHLMRFRAVRPH</sequence>
<gene>
    <name evidence="2" type="ORF">ACFPGP_00370</name>
</gene>
<dbReference type="EMBL" id="JBHSKD010000002">
    <property type="protein sequence ID" value="MFC5175102.1"/>
    <property type="molecule type" value="Genomic_DNA"/>
</dbReference>
<keyword evidence="2" id="KW-0489">Methyltransferase</keyword>
<accession>A0ABW0BDR0</accession>
<keyword evidence="3" id="KW-1185">Reference proteome</keyword>
<organism evidence="2 3">
    <name type="scientific">Nocardioides taihuensis</name>
    <dbReference type="NCBI Taxonomy" id="1835606"/>
    <lineage>
        <taxon>Bacteria</taxon>
        <taxon>Bacillati</taxon>
        <taxon>Actinomycetota</taxon>
        <taxon>Actinomycetes</taxon>
        <taxon>Propionibacteriales</taxon>
        <taxon>Nocardioidaceae</taxon>
        <taxon>Nocardioides</taxon>
    </lineage>
</organism>